<dbReference type="Pfam" id="PF05008">
    <property type="entry name" value="V-SNARE"/>
    <property type="match status" value="1"/>
</dbReference>
<dbReference type="GO" id="GO:0012507">
    <property type="term" value="C:ER to Golgi transport vesicle membrane"/>
    <property type="evidence" value="ECO:0007669"/>
    <property type="project" value="TreeGrafter"/>
</dbReference>
<gene>
    <name evidence="9" type="ORF">OFUS_LOCUS16064</name>
</gene>
<dbReference type="GO" id="GO:0042147">
    <property type="term" value="P:retrograde transport, endosome to Golgi"/>
    <property type="evidence" value="ECO:0007669"/>
    <property type="project" value="TreeGrafter"/>
</dbReference>
<dbReference type="GO" id="GO:0000149">
    <property type="term" value="F:SNARE binding"/>
    <property type="evidence" value="ECO:0007669"/>
    <property type="project" value="TreeGrafter"/>
</dbReference>
<keyword evidence="7" id="KW-0472">Membrane</keyword>
<dbReference type="GO" id="GO:0006886">
    <property type="term" value="P:intracellular protein transport"/>
    <property type="evidence" value="ECO:0007669"/>
    <property type="project" value="InterPro"/>
</dbReference>
<dbReference type="CDD" id="cd15890">
    <property type="entry name" value="SNARE_Vti1b"/>
    <property type="match status" value="1"/>
</dbReference>
<organism evidence="9 10">
    <name type="scientific">Owenia fusiformis</name>
    <name type="common">Polychaete worm</name>
    <dbReference type="NCBI Taxonomy" id="6347"/>
    <lineage>
        <taxon>Eukaryota</taxon>
        <taxon>Metazoa</taxon>
        <taxon>Spiralia</taxon>
        <taxon>Lophotrochozoa</taxon>
        <taxon>Annelida</taxon>
        <taxon>Polychaeta</taxon>
        <taxon>Sedentaria</taxon>
        <taxon>Canalipalpata</taxon>
        <taxon>Sabellida</taxon>
        <taxon>Oweniida</taxon>
        <taxon>Oweniidae</taxon>
        <taxon>Owenia</taxon>
    </lineage>
</organism>
<dbReference type="GO" id="GO:0006891">
    <property type="term" value="P:intra-Golgi vesicle-mediated transport"/>
    <property type="evidence" value="ECO:0007669"/>
    <property type="project" value="TreeGrafter"/>
</dbReference>
<dbReference type="InterPro" id="IPR000727">
    <property type="entry name" value="T_SNARE_dom"/>
</dbReference>
<dbReference type="GO" id="GO:0005794">
    <property type="term" value="C:Golgi apparatus"/>
    <property type="evidence" value="ECO:0007669"/>
    <property type="project" value="InterPro"/>
</dbReference>
<evidence type="ECO:0000256" key="5">
    <source>
        <dbReference type="ARBA" id="ARBA00022989"/>
    </source>
</evidence>
<dbReference type="GO" id="GO:0006896">
    <property type="term" value="P:Golgi to vacuole transport"/>
    <property type="evidence" value="ECO:0007669"/>
    <property type="project" value="TreeGrafter"/>
</dbReference>
<evidence type="ECO:0000256" key="4">
    <source>
        <dbReference type="ARBA" id="ARBA00022927"/>
    </source>
</evidence>
<dbReference type="SMART" id="SM00397">
    <property type="entry name" value="t_SNARE"/>
    <property type="match status" value="1"/>
</dbReference>
<dbReference type="GO" id="GO:0005829">
    <property type="term" value="C:cytosol"/>
    <property type="evidence" value="ECO:0007669"/>
    <property type="project" value="GOC"/>
</dbReference>
<evidence type="ECO:0000256" key="3">
    <source>
        <dbReference type="ARBA" id="ARBA00022692"/>
    </source>
</evidence>
<accession>A0A8J1U7F1</accession>
<evidence type="ECO:0000256" key="6">
    <source>
        <dbReference type="ARBA" id="ARBA00023054"/>
    </source>
</evidence>
<comment type="caution">
    <text evidence="9">The sequence shown here is derived from an EMBL/GenBank/DDBJ whole genome shotgun (WGS) entry which is preliminary data.</text>
</comment>
<dbReference type="Gene3D" id="1.20.5.110">
    <property type="match status" value="1"/>
</dbReference>
<reference evidence="9" key="1">
    <citation type="submission" date="2022-03" db="EMBL/GenBank/DDBJ databases">
        <authorList>
            <person name="Martin C."/>
        </authorList>
    </citation>
    <scope>NUCLEOTIDE SEQUENCE</scope>
</reference>
<dbReference type="Gene3D" id="1.20.58.400">
    <property type="entry name" value="t-snare proteins"/>
    <property type="match status" value="1"/>
</dbReference>
<keyword evidence="3" id="KW-0812">Transmembrane</keyword>
<keyword evidence="5" id="KW-1133">Transmembrane helix</keyword>
<dbReference type="InterPro" id="IPR007705">
    <property type="entry name" value="Vesicle_trsprt_v-SNARE_N"/>
</dbReference>
<evidence type="ECO:0000256" key="2">
    <source>
        <dbReference type="ARBA" id="ARBA00022448"/>
    </source>
</evidence>
<dbReference type="GO" id="GO:1903076">
    <property type="term" value="P:regulation of protein localization to plasma membrane"/>
    <property type="evidence" value="ECO:0007669"/>
    <property type="project" value="TreeGrafter"/>
</dbReference>
<dbReference type="InterPro" id="IPR010989">
    <property type="entry name" value="SNARE"/>
</dbReference>
<proteinExistence type="inferred from homology"/>
<dbReference type="InterPro" id="IPR038407">
    <property type="entry name" value="v-SNARE_N_sf"/>
</dbReference>
<dbReference type="GO" id="GO:0048280">
    <property type="term" value="P:vesicle fusion with Golgi apparatus"/>
    <property type="evidence" value="ECO:0007669"/>
    <property type="project" value="TreeGrafter"/>
</dbReference>
<dbReference type="GO" id="GO:0005484">
    <property type="term" value="F:SNAP receptor activity"/>
    <property type="evidence" value="ECO:0007669"/>
    <property type="project" value="InterPro"/>
</dbReference>
<evidence type="ECO:0000313" key="9">
    <source>
        <dbReference type="EMBL" id="CAH1790910.1"/>
    </source>
</evidence>
<dbReference type="GO" id="GO:0031902">
    <property type="term" value="C:late endosome membrane"/>
    <property type="evidence" value="ECO:0007669"/>
    <property type="project" value="TreeGrafter"/>
</dbReference>
<keyword evidence="6" id="KW-0175">Coiled coil</keyword>
<evidence type="ECO:0000256" key="8">
    <source>
        <dbReference type="ARBA" id="ARBA00046280"/>
    </source>
</evidence>
<keyword evidence="2" id="KW-0813">Transport</keyword>
<dbReference type="SUPFAM" id="SSF47661">
    <property type="entry name" value="t-snare proteins"/>
    <property type="match status" value="1"/>
</dbReference>
<dbReference type="OrthoDB" id="430637at2759"/>
<dbReference type="Pfam" id="PF12352">
    <property type="entry name" value="V-SNARE_C"/>
    <property type="match status" value="1"/>
</dbReference>
<dbReference type="FunFam" id="1.20.5.110:FF:000002">
    <property type="entry name" value="Vesicle transport through interaction with t-SNAREsB"/>
    <property type="match status" value="1"/>
</dbReference>
<protein>
    <submittedName>
        <fullName evidence="9">Uncharacterized protein</fullName>
    </submittedName>
</protein>
<dbReference type="PANTHER" id="PTHR21230">
    <property type="entry name" value="VESICLE TRANSPORT V-SNARE PROTEIN VTI1-RELATED"/>
    <property type="match status" value="1"/>
</dbReference>
<dbReference type="GO" id="GO:0016236">
    <property type="term" value="P:macroautophagy"/>
    <property type="evidence" value="ECO:0007669"/>
    <property type="project" value="TreeGrafter"/>
</dbReference>
<dbReference type="PIRSF" id="PIRSF028865">
    <property type="entry name" value="Membrin-2"/>
    <property type="match status" value="1"/>
</dbReference>
<dbReference type="GO" id="GO:0005789">
    <property type="term" value="C:endoplasmic reticulum membrane"/>
    <property type="evidence" value="ECO:0007669"/>
    <property type="project" value="TreeGrafter"/>
</dbReference>
<evidence type="ECO:0000256" key="7">
    <source>
        <dbReference type="ARBA" id="ARBA00023136"/>
    </source>
</evidence>
<dbReference type="AlphaFoldDB" id="A0A8J1U7F1"/>
<dbReference type="EMBL" id="CAIIXF020000008">
    <property type="protein sequence ID" value="CAH1790910.1"/>
    <property type="molecule type" value="Genomic_DNA"/>
</dbReference>
<name>A0A8J1U7F1_OWEFU</name>
<sequence length="219" mass="25300">MSSERFEGIQDDLESLIQSLKQKVNDRISKCGGEERKRLVREVEKGVEEGNILIQEIEGEVKVAPPSFRTQMLSTVRNYRRQLDQVGRELRQANSSFGSVNSSRNEFEDMTAAQRGRLLQGTESLNRTSQSIGRSHRIAAETDQIGTEIIDELGTQRESLIRTRDRLEDTHENLSRSRRILNTMNRRLITNKLLLIVIILVEIIILGVLIYWKFFMKKK</sequence>
<dbReference type="GO" id="GO:0031201">
    <property type="term" value="C:SNARE complex"/>
    <property type="evidence" value="ECO:0007669"/>
    <property type="project" value="TreeGrafter"/>
</dbReference>
<dbReference type="SUPFAM" id="SSF58038">
    <property type="entry name" value="SNARE fusion complex"/>
    <property type="match status" value="1"/>
</dbReference>
<evidence type="ECO:0000313" key="10">
    <source>
        <dbReference type="Proteomes" id="UP000749559"/>
    </source>
</evidence>
<keyword evidence="10" id="KW-1185">Reference proteome</keyword>
<comment type="similarity">
    <text evidence="1">Belongs to the VTI1 family.</text>
</comment>
<keyword evidence="4" id="KW-0653">Protein transport</keyword>
<comment type="subcellular location">
    <subcellularLocation>
        <location evidence="8">Endomembrane system</location>
        <topology evidence="8">Single-pass type IV membrane protein</topology>
    </subcellularLocation>
</comment>
<dbReference type="PANTHER" id="PTHR21230:SF89">
    <property type="entry name" value="VESICLE TRANSPORT THROUGH INTERACTION WITH T-SNARES HOMOLOG 1B"/>
    <property type="match status" value="1"/>
</dbReference>
<dbReference type="InterPro" id="IPR027027">
    <property type="entry name" value="GOSR2/Membrin/Bos1"/>
</dbReference>
<dbReference type="Proteomes" id="UP000749559">
    <property type="component" value="Unassembled WGS sequence"/>
</dbReference>
<evidence type="ECO:0000256" key="1">
    <source>
        <dbReference type="ARBA" id="ARBA00006108"/>
    </source>
</evidence>